<dbReference type="AlphaFoldDB" id="A0A1I2ABH2"/>
<feature type="transmembrane region" description="Helical" evidence="2">
    <location>
        <begin position="35"/>
        <end position="59"/>
    </location>
</feature>
<dbReference type="EMBL" id="FOMX01000013">
    <property type="protein sequence ID" value="SFE40333.1"/>
    <property type="molecule type" value="Genomic_DNA"/>
</dbReference>
<keyword evidence="4" id="KW-1185">Reference proteome</keyword>
<evidence type="ECO:0000313" key="3">
    <source>
        <dbReference type="EMBL" id="SFE40333.1"/>
    </source>
</evidence>
<dbReference type="STRING" id="54.SAMN02745121_04131"/>
<keyword evidence="2" id="KW-0472">Membrane</keyword>
<dbReference type="Proteomes" id="UP000199400">
    <property type="component" value="Unassembled WGS sequence"/>
</dbReference>
<evidence type="ECO:0000313" key="4">
    <source>
        <dbReference type="Proteomes" id="UP000199400"/>
    </source>
</evidence>
<evidence type="ECO:0000256" key="2">
    <source>
        <dbReference type="SAM" id="Phobius"/>
    </source>
</evidence>
<sequence>MAAPARAPQNSPKRQEPPAGPPAKREEEEAPPSRLAWFIGWVGVPGLVFGGIFGGGVLVGAHYPDGWIAWAVTGLAGLLGG</sequence>
<accession>A0A1I2ABH2</accession>
<organism evidence="3 4">
    <name type="scientific">Nannocystis exedens</name>
    <dbReference type="NCBI Taxonomy" id="54"/>
    <lineage>
        <taxon>Bacteria</taxon>
        <taxon>Pseudomonadati</taxon>
        <taxon>Myxococcota</taxon>
        <taxon>Polyangia</taxon>
        <taxon>Nannocystales</taxon>
        <taxon>Nannocystaceae</taxon>
        <taxon>Nannocystis</taxon>
    </lineage>
</organism>
<keyword evidence="2" id="KW-1133">Transmembrane helix</keyword>
<protein>
    <submittedName>
        <fullName evidence="3">Uncharacterized protein</fullName>
    </submittedName>
</protein>
<dbReference type="RefSeq" id="WP_096327908.1">
    <property type="nucleotide sequence ID" value="NZ_FOMX01000013.1"/>
</dbReference>
<proteinExistence type="predicted"/>
<gene>
    <name evidence="3" type="ORF">SAMN02745121_04131</name>
</gene>
<keyword evidence="2" id="KW-0812">Transmembrane</keyword>
<reference evidence="4" key="1">
    <citation type="submission" date="2016-10" db="EMBL/GenBank/DDBJ databases">
        <authorList>
            <person name="Varghese N."/>
            <person name="Submissions S."/>
        </authorList>
    </citation>
    <scope>NUCLEOTIDE SEQUENCE [LARGE SCALE GENOMIC DNA]</scope>
    <source>
        <strain evidence="4">ATCC 25963</strain>
    </source>
</reference>
<feature type="region of interest" description="Disordered" evidence="1">
    <location>
        <begin position="1"/>
        <end position="29"/>
    </location>
</feature>
<evidence type="ECO:0000256" key="1">
    <source>
        <dbReference type="SAM" id="MobiDB-lite"/>
    </source>
</evidence>
<name>A0A1I2ABH2_9BACT</name>